<dbReference type="InterPro" id="IPR005568">
    <property type="entry name" value="Ribosomal_uL6_N"/>
</dbReference>
<dbReference type="EMBL" id="GGYP01005004">
    <property type="protein sequence ID" value="MDE49775.1"/>
    <property type="molecule type" value="Transcribed_RNA"/>
</dbReference>
<comment type="function">
    <text evidence="4">Component of the large ribosomal subunit. The ribosome is a large ribonucleoprotein complex responsible for the synthesis of proteins in the cell.</text>
</comment>
<reference evidence="10" key="1">
    <citation type="submission" date="2018-10" db="EMBL/GenBank/DDBJ databases">
        <title>Transcriptome assembly of Aceria tosichella (Wheat curl mite) Type 2.</title>
        <authorList>
            <person name="Scully E.D."/>
            <person name="Geib S.M."/>
            <person name="Palmer N.A."/>
            <person name="Gupta A.K."/>
            <person name="Sarath G."/>
            <person name="Tatineni S."/>
        </authorList>
    </citation>
    <scope>NUCLEOTIDE SEQUENCE</scope>
    <source>
        <strain evidence="10">LincolnNE</strain>
    </source>
</reference>
<evidence type="ECO:0000256" key="4">
    <source>
        <dbReference type="ARBA" id="ARBA00034092"/>
    </source>
</evidence>
<dbReference type="Pfam" id="PF03868">
    <property type="entry name" value="Ribosomal_L6e_N"/>
    <property type="match status" value="1"/>
</dbReference>
<dbReference type="FunFam" id="2.30.30.30:FF:000014">
    <property type="entry name" value="60S ribosomal protein L6"/>
    <property type="match status" value="1"/>
</dbReference>
<name>A0A6G1SH19_9ACAR</name>
<feature type="compositionally biased region" description="Low complexity" evidence="8">
    <location>
        <begin position="9"/>
        <end position="30"/>
    </location>
</feature>
<accession>A0A6G1SH19</accession>
<evidence type="ECO:0000256" key="8">
    <source>
        <dbReference type="SAM" id="MobiDB-lite"/>
    </source>
</evidence>
<evidence type="ECO:0000256" key="6">
    <source>
        <dbReference type="ARBA" id="ARBA00035351"/>
    </source>
</evidence>
<evidence type="ECO:0000256" key="5">
    <source>
        <dbReference type="ARBA" id="ARBA00035233"/>
    </source>
</evidence>
<evidence type="ECO:0000256" key="3">
    <source>
        <dbReference type="ARBA" id="ARBA00023274"/>
    </source>
</evidence>
<protein>
    <recommendedName>
        <fullName evidence="5">Large ribosomal subunit protein eL6</fullName>
    </recommendedName>
    <alternativeName>
        <fullName evidence="6">60S ribosomal protein L6</fullName>
    </alternativeName>
</protein>
<evidence type="ECO:0000256" key="1">
    <source>
        <dbReference type="ARBA" id="ARBA00010592"/>
    </source>
</evidence>
<dbReference type="InterPro" id="IPR008991">
    <property type="entry name" value="Translation_prot_SH3-like_sf"/>
</dbReference>
<gene>
    <name evidence="10" type="primary">RPL6_1</name>
    <name evidence="10" type="ORF">g.372</name>
</gene>
<dbReference type="GO" id="GO:0000027">
    <property type="term" value="P:ribosomal large subunit assembly"/>
    <property type="evidence" value="ECO:0007669"/>
    <property type="project" value="TreeGrafter"/>
</dbReference>
<dbReference type="CDD" id="cd13156">
    <property type="entry name" value="KOW_RPL6"/>
    <property type="match status" value="1"/>
</dbReference>
<dbReference type="AlphaFoldDB" id="A0A6G1SH19"/>
<dbReference type="GO" id="GO:0003735">
    <property type="term" value="F:structural constituent of ribosome"/>
    <property type="evidence" value="ECO:0007669"/>
    <property type="project" value="InterPro"/>
</dbReference>
<dbReference type="PANTHER" id="PTHR10715:SF0">
    <property type="entry name" value="LARGE RIBOSOMAL SUBUNIT PROTEIN EL6"/>
    <property type="match status" value="1"/>
</dbReference>
<keyword evidence="3" id="KW-0687">Ribonucleoprotein</keyword>
<dbReference type="Gene3D" id="2.30.30.30">
    <property type="match status" value="1"/>
</dbReference>
<evidence type="ECO:0000256" key="7">
    <source>
        <dbReference type="ARBA" id="ARBA00046388"/>
    </source>
</evidence>
<dbReference type="GO" id="GO:0022625">
    <property type="term" value="C:cytosolic large ribosomal subunit"/>
    <property type="evidence" value="ECO:0007669"/>
    <property type="project" value="TreeGrafter"/>
</dbReference>
<dbReference type="InterPro" id="IPR041997">
    <property type="entry name" value="Ribosomal_eL6_KOW"/>
</dbReference>
<evidence type="ECO:0000259" key="9">
    <source>
        <dbReference type="Pfam" id="PF03868"/>
    </source>
</evidence>
<dbReference type="InterPro" id="IPR000915">
    <property type="entry name" value="60S_ribosomal_eL6"/>
</dbReference>
<dbReference type="PANTHER" id="PTHR10715">
    <property type="entry name" value="60S RIBOSOMAL PROTEIN L6"/>
    <property type="match status" value="1"/>
</dbReference>
<dbReference type="GO" id="GO:0003723">
    <property type="term" value="F:RNA binding"/>
    <property type="evidence" value="ECO:0007669"/>
    <property type="project" value="TreeGrafter"/>
</dbReference>
<evidence type="ECO:0000256" key="2">
    <source>
        <dbReference type="ARBA" id="ARBA00022980"/>
    </source>
</evidence>
<comment type="similarity">
    <text evidence="1">Belongs to the eukaryotic ribosomal protein eL6 family.</text>
</comment>
<dbReference type="SUPFAM" id="SSF50104">
    <property type="entry name" value="Translation proteins SH3-like domain"/>
    <property type="match status" value="1"/>
</dbReference>
<feature type="domain" description="Large ribosomal subunit protein uL6 N-terminal" evidence="9">
    <location>
        <begin position="36"/>
        <end position="83"/>
    </location>
</feature>
<sequence>MVETKAKKAAAPKAAAAPSAAAAKGSKGAKTVPQRKGSNYDLGGGVYRFSKATQYHKKGLWKFMGKKTEKQVKPKKAITVVKPIGGDKNGGSRVVLLKKRKAFYPTANSIRTRTHKKYFSEHTRYTRASVTPGTVCILLAGRHKGKRVVVMKVLKSGLVLVNGPFTVNQVPLRRVHQNFIIATSTKIDISSVQLPEKLNDDYFRRQRPKRAKKGDEDIFTKTKEKFKPSEERKKDQKEVDKQLLKAIAKHPEKVMLTRYLRNTFGLRTMQYPHRMKF</sequence>
<dbReference type="InterPro" id="IPR014722">
    <property type="entry name" value="Rib_uL2_dom2"/>
</dbReference>
<feature type="region of interest" description="Disordered" evidence="8">
    <location>
        <begin position="1"/>
        <end position="36"/>
    </location>
</feature>
<dbReference type="Pfam" id="PF01159">
    <property type="entry name" value="Ribosomal_L6e"/>
    <property type="match status" value="1"/>
</dbReference>
<dbReference type="GO" id="GO:0002181">
    <property type="term" value="P:cytoplasmic translation"/>
    <property type="evidence" value="ECO:0007669"/>
    <property type="project" value="TreeGrafter"/>
</dbReference>
<proteinExistence type="inferred from homology"/>
<keyword evidence="2 10" id="KW-0689">Ribosomal protein</keyword>
<comment type="subunit">
    <text evidence="7">Component of the large ribosomal subunit. May bind IPO9 with low affinity.</text>
</comment>
<evidence type="ECO:0000313" key="10">
    <source>
        <dbReference type="EMBL" id="MDE49775.1"/>
    </source>
</evidence>
<organism evidence="10">
    <name type="scientific">Aceria tosichella</name>
    <name type="common">wheat curl mite</name>
    <dbReference type="NCBI Taxonomy" id="561515"/>
    <lineage>
        <taxon>Eukaryota</taxon>
        <taxon>Metazoa</taxon>
        <taxon>Ecdysozoa</taxon>
        <taxon>Arthropoda</taxon>
        <taxon>Chelicerata</taxon>
        <taxon>Arachnida</taxon>
        <taxon>Acari</taxon>
        <taxon>Acariformes</taxon>
        <taxon>Trombidiformes</taxon>
        <taxon>Prostigmata</taxon>
        <taxon>Eupodina</taxon>
        <taxon>Eriophyoidea</taxon>
        <taxon>Eriophyidae</taxon>
        <taxon>Eriophyinae</taxon>
        <taxon>Aceriini</taxon>
        <taxon>Aceria</taxon>
    </lineage>
</organism>